<reference evidence="1" key="1">
    <citation type="journal article" date="2012" name="Proc. Natl. Acad. Sci. U.S.A.">
        <title>Antigenic diversity is generated by distinct evolutionary mechanisms in African trypanosome species.</title>
        <authorList>
            <person name="Jackson A.P."/>
            <person name="Berry A."/>
            <person name="Aslett M."/>
            <person name="Allison H.C."/>
            <person name="Burton P."/>
            <person name="Vavrova-Anderson J."/>
            <person name="Brown R."/>
            <person name="Browne H."/>
            <person name="Corton N."/>
            <person name="Hauser H."/>
            <person name="Gamble J."/>
            <person name="Gilderthorp R."/>
            <person name="Marcello L."/>
            <person name="McQuillan J."/>
            <person name="Otto T.D."/>
            <person name="Quail M.A."/>
            <person name="Sanders M.J."/>
            <person name="van Tonder A."/>
            <person name="Ginger M.L."/>
            <person name="Field M.C."/>
            <person name="Barry J.D."/>
            <person name="Hertz-Fowler C."/>
            <person name="Berriman M."/>
        </authorList>
    </citation>
    <scope>NUCLEOTIDE SEQUENCE</scope>
    <source>
        <strain evidence="1">Y486</strain>
    </source>
</reference>
<accession>G0UCZ5</accession>
<gene>
    <name evidence="1" type="ORF">TVY486_1111890</name>
</gene>
<name>G0UCZ5_TRYVY</name>
<dbReference type="AlphaFoldDB" id="G0UCZ5"/>
<proteinExistence type="predicted"/>
<sequence>MTGVDFSLLFKYINFTFPLLCAQRPSAFRIDLLHPLVIQRRIMHPFPRCGRHHLIPVYPVTYAIFSKTAPRFHSFSFPRSLTLSDFIIILLLSGSRLGCPDALLCLRCLLYSLSFHFPQAICMS</sequence>
<organism evidence="1">
    <name type="scientific">Trypanosoma vivax (strain Y486)</name>
    <dbReference type="NCBI Taxonomy" id="1055687"/>
    <lineage>
        <taxon>Eukaryota</taxon>
        <taxon>Discoba</taxon>
        <taxon>Euglenozoa</taxon>
        <taxon>Kinetoplastea</taxon>
        <taxon>Metakinetoplastina</taxon>
        <taxon>Trypanosomatida</taxon>
        <taxon>Trypanosomatidae</taxon>
        <taxon>Trypanosoma</taxon>
        <taxon>Duttonella</taxon>
    </lineage>
</organism>
<dbReference type="EMBL" id="HE573027">
    <property type="protein sequence ID" value="CCC53705.1"/>
    <property type="molecule type" value="Genomic_DNA"/>
</dbReference>
<protein>
    <submittedName>
        <fullName evidence="1">Uncharacterized protein</fullName>
    </submittedName>
</protein>
<dbReference type="VEuPathDB" id="TriTrypDB:TvY486_1111890"/>
<evidence type="ECO:0000313" key="1">
    <source>
        <dbReference type="EMBL" id="CCC53705.1"/>
    </source>
</evidence>